<proteinExistence type="predicted"/>
<reference evidence="1" key="1">
    <citation type="journal article" date="2014" name="Int. J. Syst. Evol. Microbiol.">
        <title>Complete genome sequence of Corynebacterium casei LMG S-19264T (=DSM 44701T), isolated from a smear-ripened cheese.</title>
        <authorList>
            <consortium name="US DOE Joint Genome Institute (JGI-PGF)"/>
            <person name="Walter F."/>
            <person name="Albersmeier A."/>
            <person name="Kalinowski J."/>
            <person name="Ruckert C."/>
        </authorList>
    </citation>
    <scope>NUCLEOTIDE SEQUENCE</scope>
    <source>
        <strain evidence="1">KCTC 42650</strain>
    </source>
</reference>
<organism evidence="1 2">
    <name type="scientific">Seohaeicola zhoushanensis</name>
    <dbReference type="NCBI Taxonomy" id="1569283"/>
    <lineage>
        <taxon>Bacteria</taxon>
        <taxon>Pseudomonadati</taxon>
        <taxon>Pseudomonadota</taxon>
        <taxon>Alphaproteobacteria</taxon>
        <taxon>Rhodobacterales</taxon>
        <taxon>Roseobacteraceae</taxon>
        <taxon>Seohaeicola</taxon>
    </lineage>
</organism>
<dbReference type="EMBL" id="BNCJ01000004">
    <property type="protein sequence ID" value="GHF49728.1"/>
    <property type="molecule type" value="Genomic_DNA"/>
</dbReference>
<dbReference type="SUPFAM" id="SSF103025">
    <property type="entry name" value="Folate-binding domain"/>
    <property type="match status" value="1"/>
</dbReference>
<comment type="caution">
    <text evidence="1">The sequence shown here is derived from an EMBL/GenBank/DDBJ whole genome shotgun (WGS) entry which is preliminary data.</text>
</comment>
<reference evidence="1" key="2">
    <citation type="submission" date="2020-09" db="EMBL/GenBank/DDBJ databases">
        <authorList>
            <person name="Sun Q."/>
            <person name="Kim S."/>
        </authorList>
    </citation>
    <scope>NUCLEOTIDE SEQUENCE</scope>
    <source>
        <strain evidence="1">KCTC 42650</strain>
    </source>
</reference>
<evidence type="ECO:0008006" key="3">
    <source>
        <dbReference type="Google" id="ProtNLM"/>
    </source>
</evidence>
<sequence>MTAHPRRSFPLADRPLVPATGDNRLIDLTARPRLGLRGPGTPAWCAGHGLPFPDRINQTAEAGGITVARLGTYEILVLTDGQASLPATPLPPDAWDGYRDETWFWIRMTGPSTQAALATLTSVDLRPARVPPGRVLQTRAAGLDAVLVLHEGSVDIFADIASAEYFADVLADRCPEFGWSE</sequence>
<evidence type="ECO:0000313" key="2">
    <source>
        <dbReference type="Proteomes" id="UP000626220"/>
    </source>
</evidence>
<dbReference type="Gene3D" id="3.30.1360.120">
    <property type="entry name" value="Probable tRNA modification gtpase trme, domain 1"/>
    <property type="match status" value="1"/>
</dbReference>
<protein>
    <recommendedName>
        <fullName evidence="3">Sarcosine oxidase subunit gamma</fullName>
    </recommendedName>
</protein>
<gene>
    <name evidence="1" type="ORF">GCM10017056_21960</name>
</gene>
<dbReference type="InterPro" id="IPR027266">
    <property type="entry name" value="TrmE/GcvT-like"/>
</dbReference>
<dbReference type="Proteomes" id="UP000626220">
    <property type="component" value="Unassembled WGS sequence"/>
</dbReference>
<dbReference type="RefSeq" id="WP_189680122.1">
    <property type="nucleotide sequence ID" value="NZ_BNCJ01000004.1"/>
</dbReference>
<accession>A0A8J3M7U4</accession>
<name>A0A8J3M7U4_9RHOB</name>
<evidence type="ECO:0000313" key="1">
    <source>
        <dbReference type="EMBL" id="GHF49728.1"/>
    </source>
</evidence>
<dbReference type="AlphaFoldDB" id="A0A8J3M7U4"/>
<keyword evidence="2" id="KW-1185">Reference proteome</keyword>